<sequence length="112" mass="13219">MKLKYYGKELPFELIEYDDCTVKCLVLDDETEEEFEELGEDDRDRDEEWYMDENGYRLESEALFAASPWSLETPDGEVKLLQRFCKNGVTHFDTLNGYGGETFRWLHSRSPS</sequence>
<dbReference type="HOGENOM" id="CLU_2180135_0_0_3"/>
<dbReference type="AlphaFoldDB" id="K9UG04"/>
<proteinExistence type="predicted"/>
<dbReference type="KEGG" id="cmp:Cha6605_2548"/>
<dbReference type="RefSeq" id="WP_015159745.1">
    <property type="nucleotide sequence ID" value="NC_019697.1"/>
</dbReference>
<gene>
    <name evidence="1" type="ORF">Cha6605_2548</name>
</gene>
<reference evidence="1 2" key="1">
    <citation type="submission" date="2012-05" db="EMBL/GenBank/DDBJ databases">
        <title>Finished chromosome of genome of Chamaesiphon sp. PCC 6605.</title>
        <authorList>
            <consortium name="US DOE Joint Genome Institute"/>
            <person name="Gugger M."/>
            <person name="Coursin T."/>
            <person name="Rippka R."/>
            <person name="Tandeau De Marsac N."/>
            <person name="Huntemann M."/>
            <person name="Wei C.-L."/>
            <person name="Han J."/>
            <person name="Detter J.C."/>
            <person name="Han C."/>
            <person name="Tapia R."/>
            <person name="Chen A."/>
            <person name="Kyrpides N."/>
            <person name="Mavromatis K."/>
            <person name="Markowitz V."/>
            <person name="Szeto E."/>
            <person name="Ivanova N."/>
            <person name="Pagani I."/>
            <person name="Pati A."/>
            <person name="Goodwin L."/>
            <person name="Nordberg H.P."/>
            <person name="Cantor M.N."/>
            <person name="Hua S.X."/>
            <person name="Woyke T."/>
            <person name="Kerfeld C.A."/>
        </authorList>
    </citation>
    <scope>NUCLEOTIDE SEQUENCE [LARGE SCALE GENOMIC DNA]</scope>
    <source>
        <strain evidence="2">ATCC 27169 / PCC 6605</strain>
    </source>
</reference>
<dbReference type="STRING" id="1173020.Cha6605_2548"/>
<keyword evidence="2" id="KW-1185">Reference proteome</keyword>
<protein>
    <submittedName>
        <fullName evidence="1">Uncharacterized protein</fullName>
    </submittedName>
</protein>
<evidence type="ECO:0000313" key="2">
    <source>
        <dbReference type="Proteomes" id="UP000010366"/>
    </source>
</evidence>
<name>K9UG04_CHAP6</name>
<dbReference type="EMBL" id="CP003600">
    <property type="protein sequence ID" value="AFY93598.1"/>
    <property type="molecule type" value="Genomic_DNA"/>
</dbReference>
<dbReference type="OrthoDB" id="9985601at2"/>
<dbReference type="Proteomes" id="UP000010366">
    <property type="component" value="Chromosome"/>
</dbReference>
<accession>K9UG04</accession>
<evidence type="ECO:0000313" key="1">
    <source>
        <dbReference type="EMBL" id="AFY93598.1"/>
    </source>
</evidence>
<organism evidence="1 2">
    <name type="scientific">Chamaesiphon minutus (strain ATCC 27169 / PCC 6605)</name>
    <dbReference type="NCBI Taxonomy" id="1173020"/>
    <lineage>
        <taxon>Bacteria</taxon>
        <taxon>Bacillati</taxon>
        <taxon>Cyanobacteriota</taxon>
        <taxon>Cyanophyceae</taxon>
        <taxon>Gomontiellales</taxon>
        <taxon>Chamaesiphonaceae</taxon>
        <taxon>Chamaesiphon</taxon>
    </lineage>
</organism>